<organism evidence="1 2">
    <name type="scientific">Actinokineospora soli</name>
    <dbReference type="NCBI Taxonomy" id="1048753"/>
    <lineage>
        <taxon>Bacteria</taxon>
        <taxon>Bacillati</taxon>
        <taxon>Actinomycetota</taxon>
        <taxon>Actinomycetes</taxon>
        <taxon>Pseudonocardiales</taxon>
        <taxon>Pseudonocardiaceae</taxon>
        <taxon>Actinokineospora</taxon>
    </lineage>
</organism>
<accession>A0ABW2TML7</accession>
<evidence type="ECO:0008006" key="3">
    <source>
        <dbReference type="Google" id="ProtNLM"/>
    </source>
</evidence>
<evidence type="ECO:0000313" key="2">
    <source>
        <dbReference type="Proteomes" id="UP001596512"/>
    </source>
</evidence>
<comment type="caution">
    <text evidence="1">The sequence shown here is derived from an EMBL/GenBank/DDBJ whole genome shotgun (WGS) entry which is preliminary data.</text>
</comment>
<dbReference type="Proteomes" id="UP001596512">
    <property type="component" value="Unassembled WGS sequence"/>
</dbReference>
<proteinExistence type="predicted"/>
<reference evidence="2" key="1">
    <citation type="journal article" date="2019" name="Int. J. Syst. Evol. Microbiol.">
        <title>The Global Catalogue of Microorganisms (GCM) 10K type strain sequencing project: providing services to taxonomists for standard genome sequencing and annotation.</title>
        <authorList>
            <consortium name="The Broad Institute Genomics Platform"/>
            <consortium name="The Broad Institute Genome Sequencing Center for Infectious Disease"/>
            <person name="Wu L."/>
            <person name="Ma J."/>
        </authorList>
    </citation>
    <scope>NUCLEOTIDE SEQUENCE [LARGE SCALE GENOMIC DNA]</scope>
    <source>
        <strain evidence="2">JCM 17695</strain>
    </source>
</reference>
<evidence type="ECO:0000313" key="1">
    <source>
        <dbReference type="EMBL" id="MFC7614614.1"/>
    </source>
</evidence>
<sequence>MRAGVASVEETMLAVLGGKAELSTDGSTMTLVKGGKGIRLTAR</sequence>
<name>A0ABW2TML7_9PSEU</name>
<dbReference type="EMBL" id="JBHTEY010000004">
    <property type="protein sequence ID" value="MFC7614614.1"/>
    <property type="molecule type" value="Genomic_DNA"/>
</dbReference>
<protein>
    <recommendedName>
        <fullName evidence="3">META domain-containing protein</fullName>
    </recommendedName>
</protein>
<gene>
    <name evidence="1" type="ORF">ACFQV2_14845</name>
</gene>
<keyword evidence="2" id="KW-1185">Reference proteome</keyword>